<evidence type="ECO:0000256" key="5">
    <source>
        <dbReference type="ARBA" id="ARBA00023136"/>
    </source>
</evidence>
<comment type="caution">
    <text evidence="7">The sequence shown here is derived from an EMBL/GenBank/DDBJ whole genome shotgun (WGS) entry which is preliminary data.</text>
</comment>
<dbReference type="GO" id="GO:0055085">
    <property type="term" value="P:transmembrane transport"/>
    <property type="evidence" value="ECO:0007669"/>
    <property type="project" value="InterPro"/>
</dbReference>
<dbReference type="InterPro" id="IPR030922">
    <property type="entry name" value="LptF"/>
</dbReference>
<organism evidence="7 8">
    <name type="scientific">Palleronia pontilimi</name>
    <dbReference type="NCBI Taxonomy" id="1964209"/>
    <lineage>
        <taxon>Bacteria</taxon>
        <taxon>Pseudomonadati</taxon>
        <taxon>Pseudomonadota</taxon>
        <taxon>Alphaproteobacteria</taxon>
        <taxon>Rhodobacterales</taxon>
        <taxon>Roseobacteraceae</taxon>
        <taxon>Palleronia</taxon>
    </lineage>
</organism>
<dbReference type="InterPro" id="IPR005495">
    <property type="entry name" value="LptG/LptF_permease"/>
</dbReference>
<accession>A0A934IH07</accession>
<dbReference type="PANTHER" id="PTHR33529:SF6">
    <property type="entry name" value="YJGP_YJGQ FAMILY PERMEASE"/>
    <property type="match status" value="1"/>
</dbReference>
<evidence type="ECO:0000256" key="6">
    <source>
        <dbReference type="SAM" id="Phobius"/>
    </source>
</evidence>
<feature type="transmembrane region" description="Helical" evidence="6">
    <location>
        <begin position="7"/>
        <end position="29"/>
    </location>
</feature>
<dbReference type="GO" id="GO:0043190">
    <property type="term" value="C:ATP-binding cassette (ABC) transporter complex"/>
    <property type="evidence" value="ECO:0007669"/>
    <property type="project" value="InterPro"/>
</dbReference>
<evidence type="ECO:0000313" key="7">
    <source>
        <dbReference type="EMBL" id="MBJ3761714.1"/>
    </source>
</evidence>
<evidence type="ECO:0000256" key="4">
    <source>
        <dbReference type="ARBA" id="ARBA00022989"/>
    </source>
</evidence>
<reference evidence="7" key="1">
    <citation type="submission" date="2020-12" db="EMBL/GenBank/DDBJ databases">
        <title>Bacterial taxonomy.</title>
        <authorList>
            <person name="Pan X."/>
        </authorList>
    </citation>
    <scope>NUCLEOTIDE SEQUENCE</scope>
    <source>
        <strain evidence="7">KCTC 52957</strain>
    </source>
</reference>
<dbReference type="GO" id="GO:0015920">
    <property type="term" value="P:lipopolysaccharide transport"/>
    <property type="evidence" value="ECO:0007669"/>
    <property type="project" value="TreeGrafter"/>
</dbReference>
<name>A0A934IH07_9RHOB</name>
<evidence type="ECO:0000256" key="1">
    <source>
        <dbReference type="ARBA" id="ARBA00004651"/>
    </source>
</evidence>
<dbReference type="NCBIfam" id="TIGR04407">
    <property type="entry name" value="LptF_YjgP"/>
    <property type="match status" value="1"/>
</dbReference>
<comment type="subcellular location">
    <subcellularLocation>
        <location evidence="1">Cell membrane</location>
        <topology evidence="1">Multi-pass membrane protein</topology>
    </subcellularLocation>
</comment>
<keyword evidence="2" id="KW-1003">Cell membrane</keyword>
<feature type="transmembrane region" description="Helical" evidence="6">
    <location>
        <begin position="60"/>
        <end position="78"/>
    </location>
</feature>
<gene>
    <name evidence="7" type="primary">lptF</name>
    <name evidence="7" type="ORF">ILP92_03000</name>
</gene>
<keyword evidence="5 6" id="KW-0472">Membrane</keyword>
<feature type="transmembrane region" description="Helical" evidence="6">
    <location>
        <begin position="339"/>
        <end position="359"/>
    </location>
</feature>
<dbReference type="Proteomes" id="UP000642488">
    <property type="component" value="Unassembled WGS sequence"/>
</dbReference>
<dbReference type="EMBL" id="JAEKPD010000002">
    <property type="protein sequence ID" value="MBJ3761714.1"/>
    <property type="molecule type" value="Genomic_DNA"/>
</dbReference>
<evidence type="ECO:0000256" key="2">
    <source>
        <dbReference type="ARBA" id="ARBA00022475"/>
    </source>
</evidence>
<keyword evidence="3 6" id="KW-0812">Transmembrane</keyword>
<dbReference type="PANTHER" id="PTHR33529">
    <property type="entry name" value="SLR0882 PROTEIN-RELATED"/>
    <property type="match status" value="1"/>
</dbReference>
<feature type="transmembrane region" description="Helical" evidence="6">
    <location>
        <begin position="311"/>
        <end position="333"/>
    </location>
</feature>
<evidence type="ECO:0000313" key="8">
    <source>
        <dbReference type="Proteomes" id="UP000642488"/>
    </source>
</evidence>
<protein>
    <submittedName>
        <fullName evidence="7">LPS export ABC transporter permease LptF</fullName>
    </submittedName>
</protein>
<proteinExistence type="predicted"/>
<sequence>MARFDRYLLSQLLTLFGFFSLVLVLVYWVNRAVVLFDRLISNGQSALVFLEFTALSLPNVIRVVLPVSAFAASVYVANRMRSESELVVIQAAGFSPRRLARPVAVFGLFCATVTMVLTHLLVPVSVGRLDQRSAEIAQDVTAGLLTDGEFLHPTDDVTVFIREITPRVELLGLFLSDARDPARHVTYSAQRGLLVRADEGPRLVMFSGLVQNLNQATGRLAVTRFDRFAFDISDLVEIVPDADRSADEVPTWELLDPSAALEAETNDTRQELLLQGHERFTQALAALVTPLVGFSVMMLGGFSRFNAWRPIVGAVCALIGIELVDNLAADLILSGAPWPLAYLSTLLGLALTVLVLWIAGRPRGPIFAGEAAA</sequence>
<dbReference type="AlphaFoldDB" id="A0A934IH07"/>
<evidence type="ECO:0000256" key="3">
    <source>
        <dbReference type="ARBA" id="ARBA00022692"/>
    </source>
</evidence>
<feature type="transmembrane region" description="Helical" evidence="6">
    <location>
        <begin position="280"/>
        <end position="299"/>
    </location>
</feature>
<keyword evidence="8" id="KW-1185">Reference proteome</keyword>
<dbReference type="Pfam" id="PF03739">
    <property type="entry name" value="LptF_LptG"/>
    <property type="match status" value="1"/>
</dbReference>
<dbReference type="RefSeq" id="WP_198914896.1">
    <property type="nucleotide sequence ID" value="NZ_JAEKPD010000002.1"/>
</dbReference>
<feature type="transmembrane region" description="Helical" evidence="6">
    <location>
        <begin position="99"/>
        <end position="122"/>
    </location>
</feature>
<keyword evidence="4 6" id="KW-1133">Transmembrane helix</keyword>